<comment type="caution">
    <text evidence="7">The sequence shown here is derived from an EMBL/GenBank/DDBJ whole genome shotgun (WGS) entry which is preliminary data.</text>
</comment>
<dbReference type="EMBL" id="JAMSHJ010000004">
    <property type="protein sequence ID" value="KAI5416812.1"/>
    <property type="molecule type" value="Genomic_DNA"/>
</dbReference>
<proteinExistence type="inferred from homology"/>
<feature type="transmembrane region" description="Helical" evidence="6">
    <location>
        <begin position="575"/>
        <end position="593"/>
    </location>
</feature>
<evidence type="ECO:0000256" key="1">
    <source>
        <dbReference type="ARBA" id="ARBA00004141"/>
    </source>
</evidence>
<keyword evidence="4 6" id="KW-1133">Transmembrane helix</keyword>
<feature type="transmembrane region" description="Helical" evidence="6">
    <location>
        <begin position="211"/>
        <end position="233"/>
    </location>
</feature>
<organism evidence="7 8">
    <name type="scientific">Pisum sativum</name>
    <name type="common">Garden pea</name>
    <name type="synonym">Lathyrus oleraceus</name>
    <dbReference type="NCBI Taxonomy" id="3888"/>
    <lineage>
        <taxon>Eukaryota</taxon>
        <taxon>Viridiplantae</taxon>
        <taxon>Streptophyta</taxon>
        <taxon>Embryophyta</taxon>
        <taxon>Tracheophyta</taxon>
        <taxon>Spermatophyta</taxon>
        <taxon>Magnoliopsida</taxon>
        <taxon>eudicotyledons</taxon>
        <taxon>Gunneridae</taxon>
        <taxon>Pentapetalae</taxon>
        <taxon>rosids</taxon>
        <taxon>fabids</taxon>
        <taxon>Fabales</taxon>
        <taxon>Fabaceae</taxon>
        <taxon>Papilionoideae</taxon>
        <taxon>50 kb inversion clade</taxon>
        <taxon>NPAAA clade</taxon>
        <taxon>Hologalegina</taxon>
        <taxon>IRL clade</taxon>
        <taxon>Fabeae</taxon>
        <taxon>Lathyrus</taxon>
    </lineage>
</organism>
<feature type="transmembrane region" description="Helical" evidence="6">
    <location>
        <begin position="169"/>
        <end position="190"/>
    </location>
</feature>
<dbReference type="Gene3D" id="1.20.1250.20">
    <property type="entry name" value="MFS general substrate transporter like domains"/>
    <property type="match status" value="1"/>
</dbReference>
<gene>
    <name evidence="7" type="ORF">KIW84_041717</name>
</gene>
<dbReference type="OrthoDB" id="8904098at2759"/>
<comment type="subcellular location">
    <subcellularLocation>
        <location evidence="1">Membrane</location>
        <topology evidence="1">Multi-pass membrane protein</topology>
    </subcellularLocation>
</comment>
<feature type="transmembrane region" description="Helical" evidence="6">
    <location>
        <begin position="118"/>
        <end position="137"/>
    </location>
</feature>
<feature type="transmembrane region" description="Helical" evidence="6">
    <location>
        <begin position="449"/>
        <end position="466"/>
    </location>
</feature>
<dbReference type="GO" id="GO:0016020">
    <property type="term" value="C:membrane"/>
    <property type="evidence" value="ECO:0007669"/>
    <property type="project" value="UniProtKB-SubCell"/>
</dbReference>
<dbReference type="Pfam" id="PF00854">
    <property type="entry name" value="PTR2"/>
    <property type="match status" value="1"/>
</dbReference>
<dbReference type="InterPro" id="IPR036259">
    <property type="entry name" value="MFS_trans_sf"/>
</dbReference>
<reference evidence="7 8" key="1">
    <citation type="journal article" date="2022" name="Nat. Genet.">
        <title>Improved pea reference genome and pan-genome highlight genomic features and evolutionary characteristics.</title>
        <authorList>
            <person name="Yang T."/>
            <person name="Liu R."/>
            <person name="Luo Y."/>
            <person name="Hu S."/>
            <person name="Wang D."/>
            <person name="Wang C."/>
            <person name="Pandey M.K."/>
            <person name="Ge S."/>
            <person name="Xu Q."/>
            <person name="Li N."/>
            <person name="Li G."/>
            <person name="Huang Y."/>
            <person name="Saxena R.K."/>
            <person name="Ji Y."/>
            <person name="Li M."/>
            <person name="Yan X."/>
            <person name="He Y."/>
            <person name="Liu Y."/>
            <person name="Wang X."/>
            <person name="Xiang C."/>
            <person name="Varshney R.K."/>
            <person name="Ding H."/>
            <person name="Gao S."/>
            <person name="Zong X."/>
        </authorList>
    </citation>
    <scope>NUCLEOTIDE SEQUENCE [LARGE SCALE GENOMIC DNA]</scope>
    <source>
        <strain evidence="7 8">cv. Zhongwan 6</strain>
    </source>
</reference>
<feature type="transmembrane region" description="Helical" evidence="6">
    <location>
        <begin position="368"/>
        <end position="388"/>
    </location>
</feature>
<feature type="transmembrane region" description="Helical" evidence="6">
    <location>
        <begin position="89"/>
        <end position="111"/>
    </location>
</feature>
<feature type="transmembrane region" description="Helical" evidence="6">
    <location>
        <begin position="48"/>
        <end position="69"/>
    </location>
</feature>
<feature type="transmembrane region" description="Helical" evidence="6">
    <location>
        <begin position="486"/>
        <end position="508"/>
    </location>
</feature>
<evidence type="ECO:0008006" key="9">
    <source>
        <dbReference type="Google" id="ProtNLM"/>
    </source>
</evidence>
<feature type="transmembrane region" description="Helical" evidence="6">
    <location>
        <begin position="239"/>
        <end position="259"/>
    </location>
</feature>
<sequence>MHFVYHLCSNITKSALHQIKDMEEEARVQVWEGYVDWRNRPAIKGHHGGMLAASFILVVEVLENLAYLANASNLVLYLSKFMHFSPSTSANIVTNFMGTAFLLAILGGFLADAFFTTYSIYLISAAIEFMGLLMLTIQAHMPPLKPPNCVKGLGSTNSLCQTVQGGKEAMLYAGLYLVALGVGGIKGSLPPHGAEQFDETTAEGRKKRSEFFNYFVFSLSCGALFAVTFVVWIEDNKGWQWGLGVSSASILLSIPVFVLGAHKYRTKIPAGSPITPMFKVLVAAICNNYKSKNSSANAITSMPTTPSDTIEKGDQEQTNNRKEMMIMTDQTPITQSLKCLNKAVMKPVHPMLKCTVKELEEVKTVLKLLPIFMSTIMLNCCLAQLSTFSVQQSSTMNTMLGSFKVPPASLPVFPVLFIMILAPLYNHVIVPFARKITKTEMGITHLQRIGIGLFLSIIAMAVAALVETKRKKTASNFGLLDSTKPLPITFLWVALQYLFLGSADLFTLAGMMEFFFTEAPWSMRSLATALSWTSLAMGYFLSTVLVSFVNKLSGAFGQTPWLLGGNLNHYHLERFYWLMCVLSGLNFVHYLFWANSYKYRSALNHGY</sequence>
<protein>
    <recommendedName>
        <fullName evidence="9">Nitrate transporter</fullName>
    </recommendedName>
</protein>
<evidence type="ECO:0000256" key="6">
    <source>
        <dbReference type="SAM" id="Phobius"/>
    </source>
</evidence>
<dbReference type="InterPro" id="IPR000109">
    <property type="entry name" value="POT_fam"/>
</dbReference>
<name>A0A9D5ALR5_PEA</name>
<keyword evidence="3 6" id="KW-0812">Transmembrane</keyword>
<keyword evidence="8" id="KW-1185">Reference proteome</keyword>
<evidence type="ECO:0000256" key="5">
    <source>
        <dbReference type="ARBA" id="ARBA00023136"/>
    </source>
</evidence>
<evidence type="ECO:0000256" key="2">
    <source>
        <dbReference type="ARBA" id="ARBA00005982"/>
    </source>
</evidence>
<dbReference type="PANTHER" id="PTHR11654">
    <property type="entry name" value="OLIGOPEPTIDE TRANSPORTER-RELATED"/>
    <property type="match status" value="1"/>
</dbReference>
<dbReference type="Proteomes" id="UP001058974">
    <property type="component" value="Chromosome 4"/>
</dbReference>
<dbReference type="Gramene" id="Psat04G0171700-T1">
    <property type="protein sequence ID" value="KAI5416812.1"/>
    <property type="gene ID" value="KIW84_041717"/>
</dbReference>
<accession>A0A9D5ALR5</accession>
<feature type="transmembrane region" description="Helical" evidence="6">
    <location>
        <begin position="408"/>
        <end position="428"/>
    </location>
</feature>
<dbReference type="GO" id="GO:0022857">
    <property type="term" value="F:transmembrane transporter activity"/>
    <property type="evidence" value="ECO:0007669"/>
    <property type="project" value="InterPro"/>
</dbReference>
<evidence type="ECO:0000313" key="7">
    <source>
        <dbReference type="EMBL" id="KAI5416812.1"/>
    </source>
</evidence>
<keyword evidence="5 6" id="KW-0472">Membrane</keyword>
<dbReference type="CDD" id="cd17414">
    <property type="entry name" value="MFS_NPF4"/>
    <property type="match status" value="1"/>
</dbReference>
<evidence type="ECO:0000256" key="3">
    <source>
        <dbReference type="ARBA" id="ARBA00022692"/>
    </source>
</evidence>
<dbReference type="SUPFAM" id="SSF103473">
    <property type="entry name" value="MFS general substrate transporter"/>
    <property type="match status" value="1"/>
</dbReference>
<evidence type="ECO:0000256" key="4">
    <source>
        <dbReference type="ARBA" id="ARBA00022989"/>
    </source>
</evidence>
<dbReference type="AlphaFoldDB" id="A0A9D5ALR5"/>
<evidence type="ECO:0000313" key="8">
    <source>
        <dbReference type="Proteomes" id="UP001058974"/>
    </source>
</evidence>
<feature type="transmembrane region" description="Helical" evidence="6">
    <location>
        <begin position="529"/>
        <end position="549"/>
    </location>
</feature>
<comment type="similarity">
    <text evidence="2">Belongs to the major facilitator superfamily. Proton-dependent oligopeptide transporter (POT/PTR) (TC 2.A.17) family.</text>
</comment>